<keyword evidence="1" id="KW-0547">Nucleotide-binding</keyword>
<dbReference type="Pfam" id="PF02954">
    <property type="entry name" value="HTH_8"/>
    <property type="match status" value="1"/>
</dbReference>
<dbReference type="PRINTS" id="PR01590">
    <property type="entry name" value="HTHFIS"/>
</dbReference>
<dbReference type="Gene3D" id="1.10.10.60">
    <property type="entry name" value="Homeodomain-like"/>
    <property type="match status" value="1"/>
</dbReference>
<dbReference type="Gene3D" id="3.40.50.300">
    <property type="entry name" value="P-loop containing nucleotide triphosphate hydrolases"/>
    <property type="match status" value="1"/>
</dbReference>
<dbReference type="PROSITE" id="PS50112">
    <property type="entry name" value="PAS"/>
    <property type="match status" value="1"/>
</dbReference>
<keyword evidence="4" id="KW-0238">DNA-binding</keyword>
<dbReference type="InterPro" id="IPR000014">
    <property type="entry name" value="PAS"/>
</dbReference>
<organism evidence="8 9">
    <name type="scientific">Desulfofundulus thermobenzoicus</name>
    <dbReference type="NCBI Taxonomy" id="29376"/>
    <lineage>
        <taxon>Bacteria</taxon>
        <taxon>Bacillati</taxon>
        <taxon>Bacillota</taxon>
        <taxon>Clostridia</taxon>
        <taxon>Eubacteriales</taxon>
        <taxon>Peptococcaceae</taxon>
        <taxon>Desulfofundulus</taxon>
    </lineage>
</organism>
<dbReference type="CDD" id="cd00130">
    <property type="entry name" value="PAS"/>
    <property type="match status" value="1"/>
</dbReference>
<dbReference type="SUPFAM" id="SSF52540">
    <property type="entry name" value="P-loop containing nucleoside triphosphate hydrolases"/>
    <property type="match status" value="1"/>
</dbReference>
<keyword evidence="9" id="KW-1185">Reference proteome</keyword>
<dbReference type="GO" id="GO:0043565">
    <property type="term" value="F:sequence-specific DNA binding"/>
    <property type="evidence" value="ECO:0007669"/>
    <property type="project" value="InterPro"/>
</dbReference>
<evidence type="ECO:0000256" key="4">
    <source>
        <dbReference type="ARBA" id="ARBA00023125"/>
    </source>
</evidence>
<dbReference type="InterPro" id="IPR058031">
    <property type="entry name" value="AAA_lid_NorR"/>
</dbReference>
<evidence type="ECO:0000313" key="9">
    <source>
        <dbReference type="Proteomes" id="UP000441717"/>
    </source>
</evidence>
<name>A0A6N7IV92_9FIRM</name>
<feature type="domain" description="PAS" evidence="7">
    <location>
        <begin position="2"/>
        <end position="55"/>
    </location>
</feature>
<dbReference type="PANTHER" id="PTHR32071">
    <property type="entry name" value="TRANSCRIPTIONAL REGULATORY PROTEIN"/>
    <property type="match status" value="1"/>
</dbReference>
<dbReference type="InterPro" id="IPR025943">
    <property type="entry name" value="Sigma_54_int_dom_ATP-bd_2"/>
</dbReference>
<dbReference type="SMART" id="SM00382">
    <property type="entry name" value="AAA"/>
    <property type="match status" value="1"/>
</dbReference>
<evidence type="ECO:0000313" key="8">
    <source>
        <dbReference type="EMBL" id="MQL53429.1"/>
    </source>
</evidence>
<dbReference type="SUPFAM" id="SSF55785">
    <property type="entry name" value="PYP-like sensor domain (PAS domain)"/>
    <property type="match status" value="1"/>
</dbReference>
<feature type="domain" description="Sigma-54 factor interaction" evidence="6">
    <location>
        <begin position="136"/>
        <end position="365"/>
    </location>
</feature>
<dbReference type="NCBIfam" id="TIGR00229">
    <property type="entry name" value="sensory_box"/>
    <property type="match status" value="1"/>
</dbReference>
<keyword evidence="3" id="KW-0805">Transcription regulation</keyword>
<accession>A0A6N7IV92</accession>
<protein>
    <submittedName>
        <fullName evidence="8">AAA domain-containing protein</fullName>
    </submittedName>
</protein>
<dbReference type="FunFam" id="3.40.50.300:FF:000006">
    <property type="entry name" value="DNA-binding transcriptional regulator NtrC"/>
    <property type="match status" value="1"/>
</dbReference>
<dbReference type="OrthoDB" id="1803236at2"/>
<dbReference type="Pfam" id="PF25601">
    <property type="entry name" value="AAA_lid_14"/>
    <property type="match status" value="1"/>
</dbReference>
<dbReference type="InterPro" id="IPR025944">
    <property type="entry name" value="Sigma_54_int_dom_CS"/>
</dbReference>
<dbReference type="PROSITE" id="PS00675">
    <property type="entry name" value="SIGMA54_INTERACT_1"/>
    <property type="match status" value="1"/>
</dbReference>
<dbReference type="PROSITE" id="PS00688">
    <property type="entry name" value="SIGMA54_INTERACT_3"/>
    <property type="match status" value="1"/>
</dbReference>
<evidence type="ECO:0000256" key="3">
    <source>
        <dbReference type="ARBA" id="ARBA00023015"/>
    </source>
</evidence>
<reference evidence="8 9" key="1">
    <citation type="submission" date="2019-10" db="EMBL/GenBank/DDBJ databases">
        <title>Comparative genomics of sulfur disproportionating microorganisms.</title>
        <authorList>
            <person name="Ward L.M."/>
            <person name="Bertran E."/>
            <person name="Johnston D."/>
        </authorList>
    </citation>
    <scope>NUCLEOTIDE SEQUENCE [LARGE SCALE GENOMIC DNA]</scope>
    <source>
        <strain evidence="8 9">DSM 14055</strain>
    </source>
</reference>
<keyword evidence="2" id="KW-0067">ATP-binding</keyword>
<dbReference type="GO" id="GO:0006355">
    <property type="term" value="P:regulation of DNA-templated transcription"/>
    <property type="evidence" value="ECO:0007669"/>
    <property type="project" value="InterPro"/>
</dbReference>
<dbReference type="Gene3D" id="1.10.8.60">
    <property type="match status" value="1"/>
</dbReference>
<evidence type="ECO:0000259" key="7">
    <source>
        <dbReference type="PROSITE" id="PS50112"/>
    </source>
</evidence>
<evidence type="ECO:0000256" key="1">
    <source>
        <dbReference type="ARBA" id="ARBA00022741"/>
    </source>
</evidence>
<dbReference type="InterPro" id="IPR027417">
    <property type="entry name" value="P-loop_NTPase"/>
</dbReference>
<dbReference type="InterPro" id="IPR002197">
    <property type="entry name" value="HTH_Fis"/>
</dbReference>
<dbReference type="InterPro" id="IPR009057">
    <property type="entry name" value="Homeodomain-like_sf"/>
</dbReference>
<dbReference type="SUPFAM" id="SSF46689">
    <property type="entry name" value="Homeodomain-like"/>
    <property type="match status" value="1"/>
</dbReference>
<evidence type="ECO:0000256" key="2">
    <source>
        <dbReference type="ARBA" id="ARBA00022840"/>
    </source>
</evidence>
<proteinExistence type="predicted"/>
<dbReference type="AlphaFoldDB" id="A0A6N7IV92"/>
<dbReference type="RefSeq" id="WP_152947904.1">
    <property type="nucleotide sequence ID" value="NZ_WHYR01000049.1"/>
</dbReference>
<comment type="caution">
    <text evidence="8">The sequence shown here is derived from an EMBL/GenBank/DDBJ whole genome shotgun (WGS) entry which is preliminary data.</text>
</comment>
<dbReference type="PROSITE" id="PS00676">
    <property type="entry name" value="SIGMA54_INTERACT_2"/>
    <property type="match status" value="1"/>
</dbReference>
<gene>
    <name evidence="8" type="ORF">GFC01_14410</name>
</gene>
<sequence length="452" mass="50582">MIEPWIKGLTEDVANMGIYLTNGDGYTLGINHQYQKLTGIKEEEVKGRHMQELVNGGFFDQSASLLVLKYRTGIIIEQNIIRSNTKVIASGNPIFDGGGKIAMIITTVSAPPEDANEIDYGESEEKPPVGANLQGLVAASEIMQQVLARAVRAAVMDSTVLLLGESGVGKEILARLIHLQSPRRQKPFIKVNMASIPQELFESELFGYHSGAFTGALRSGKTGLVQAANGGTLFLDEIGELPPGAQAKLLRLLQEKEVLPLGSINTEEVDVRFIAATNRDLSQLVQEGKFREDLFYRLNVMPIYIPPLRERPEDICALTHQFLKHFGERYRITKHLTPAALEVLVSYHWPGNIRELENLIERLIVLYPQREITGKHVLDELFFKLPNSNDTSNNNNDTIEKTFNLTRAVGSFEQTLIEQIIRQQGNNLEKAAHILGIHRTTLLRKLRKYNLK</sequence>
<dbReference type="GO" id="GO:0005524">
    <property type="term" value="F:ATP binding"/>
    <property type="evidence" value="ECO:0007669"/>
    <property type="project" value="UniProtKB-KW"/>
</dbReference>
<dbReference type="Pfam" id="PF00158">
    <property type="entry name" value="Sigma54_activat"/>
    <property type="match status" value="1"/>
</dbReference>
<dbReference type="InterPro" id="IPR025662">
    <property type="entry name" value="Sigma_54_int_dom_ATP-bd_1"/>
</dbReference>
<dbReference type="PROSITE" id="PS50045">
    <property type="entry name" value="SIGMA54_INTERACT_4"/>
    <property type="match status" value="1"/>
</dbReference>
<dbReference type="EMBL" id="WHYR01000049">
    <property type="protein sequence ID" value="MQL53429.1"/>
    <property type="molecule type" value="Genomic_DNA"/>
</dbReference>
<dbReference type="Proteomes" id="UP000441717">
    <property type="component" value="Unassembled WGS sequence"/>
</dbReference>
<evidence type="ECO:0000256" key="5">
    <source>
        <dbReference type="ARBA" id="ARBA00023163"/>
    </source>
</evidence>
<dbReference type="InterPro" id="IPR002078">
    <property type="entry name" value="Sigma_54_int"/>
</dbReference>
<dbReference type="CDD" id="cd00009">
    <property type="entry name" value="AAA"/>
    <property type="match status" value="1"/>
</dbReference>
<evidence type="ECO:0000259" key="6">
    <source>
        <dbReference type="PROSITE" id="PS50045"/>
    </source>
</evidence>
<dbReference type="Gene3D" id="3.30.450.20">
    <property type="entry name" value="PAS domain"/>
    <property type="match status" value="1"/>
</dbReference>
<dbReference type="InterPro" id="IPR003593">
    <property type="entry name" value="AAA+_ATPase"/>
</dbReference>
<keyword evidence="5" id="KW-0804">Transcription</keyword>
<dbReference type="InterPro" id="IPR035965">
    <property type="entry name" value="PAS-like_dom_sf"/>
</dbReference>